<evidence type="ECO:0000256" key="14">
    <source>
        <dbReference type="ARBA" id="ARBA00025471"/>
    </source>
</evidence>
<feature type="compositionally biased region" description="Low complexity" evidence="17">
    <location>
        <begin position="1008"/>
        <end position="1022"/>
    </location>
</feature>
<evidence type="ECO:0000256" key="10">
    <source>
        <dbReference type="ARBA" id="ARBA00022892"/>
    </source>
</evidence>
<evidence type="ECO:0000256" key="7">
    <source>
        <dbReference type="ARBA" id="ARBA00022574"/>
    </source>
</evidence>
<reference evidence="21" key="2">
    <citation type="submission" date="2009-11" db="EMBL/GenBank/DDBJ databases">
        <title>The Genome Sequence of Allomyces macrogynus strain ATCC 38327.</title>
        <authorList>
            <consortium name="The Broad Institute Genome Sequencing Platform"/>
            <person name="Russ C."/>
            <person name="Cuomo C."/>
            <person name="Shea T."/>
            <person name="Young S.K."/>
            <person name="Zeng Q."/>
            <person name="Koehrsen M."/>
            <person name="Haas B."/>
            <person name="Borodovsky M."/>
            <person name="Guigo R."/>
            <person name="Alvarado L."/>
            <person name="Berlin A."/>
            <person name="Borenstein D."/>
            <person name="Chen Z."/>
            <person name="Engels R."/>
            <person name="Freedman E."/>
            <person name="Gellesch M."/>
            <person name="Goldberg J."/>
            <person name="Griggs A."/>
            <person name="Gujja S."/>
            <person name="Heiman D."/>
            <person name="Hepburn T."/>
            <person name="Howarth C."/>
            <person name="Jen D."/>
            <person name="Larson L."/>
            <person name="Lewis B."/>
            <person name="Mehta T."/>
            <person name="Park D."/>
            <person name="Pearson M."/>
            <person name="Roberts A."/>
            <person name="Saif S."/>
            <person name="Shenoy N."/>
            <person name="Sisk P."/>
            <person name="Stolte C."/>
            <person name="Sykes S."/>
            <person name="Walk T."/>
            <person name="White J."/>
            <person name="Yandava C."/>
            <person name="Burger G."/>
            <person name="Gray M.W."/>
            <person name="Holland P.W.H."/>
            <person name="King N."/>
            <person name="Lang F.B.F."/>
            <person name="Roger A.J."/>
            <person name="Ruiz-Trillo I."/>
            <person name="Lander E."/>
            <person name="Nusbaum C."/>
        </authorList>
    </citation>
    <scope>NUCLEOTIDE SEQUENCE [LARGE SCALE GENOMIC DNA]</scope>
    <source>
        <strain evidence="21">ATCC 38327</strain>
    </source>
</reference>
<dbReference type="GO" id="GO:0090110">
    <property type="term" value="P:COPII-coated vesicle cargo loading"/>
    <property type="evidence" value="ECO:0007669"/>
    <property type="project" value="TreeGrafter"/>
</dbReference>
<evidence type="ECO:0000256" key="16">
    <source>
        <dbReference type="PROSITE-ProRule" id="PRU00221"/>
    </source>
</evidence>
<comment type="subcellular location">
    <subcellularLocation>
        <location evidence="1">Cytoplasmic vesicle membrane</location>
    </subcellularLocation>
    <subcellularLocation>
        <location evidence="15">Endomembrane system</location>
        <topology evidence="15">Peripheral membrane protein</topology>
        <orientation evidence="15">Cytoplasmic side</orientation>
    </subcellularLocation>
    <subcellularLocation>
        <location evidence="2">Endoplasmic reticulum membrane</location>
    </subcellularLocation>
</comment>
<evidence type="ECO:0000256" key="6">
    <source>
        <dbReference type="ARBA" id="ARBA00022448"/>
    </source>
</evidence>
<dbReference type="STRING" id="578462.A0A0L0SYN3"/>
<dbReference type="Pfam" id="PF12931">
    <property type="entry name" value="TPR_Sec16"/>
    <property type="match status" value="1"/>
</dbReference>
<keyword evidence="6" id="KW-0813">Transport</keyword>
<evidence type="ECO:0000259" key="18">
    <source>
        <dbReference type="Pfam" id="PF07304"/>
    </source>
</evidence>
<comment type="similarity">
    <text evidence="3">Belongs to the WD repeat SEC31 family.</text>
</comment>
<evidence type="ECO:0000313" key="20">
    <source>
        <dbReference type="EMBL" id="KNE67606.1"/>
    </source>
</evidence>
<evidence type="ECO:0000256" key="2">
    <source>
        <dbReference type="ARBA" id="ARBA00004586"/>
    </source>
</evidence>
<feature type="compositionally biased region" description="Low complexity" evidence="17">
    <location>
        <begin position="1150"/>
        <end position="1162"/>
    </location>
</feature>
<evidence type="ECO:0000256" key="9">
    <source>
        <dbReference type="ARBA" id="ARBA00022824"/>
    </source>
</evidence>
<dbReference type="PROSITE" id="PS50082">
    <property type="entry name" value="WD_REPEATS_2"/>
    <property type="match status" value="2"/>
</dbReference>
<feature type="compositionally biased region" description="Low complexity" evidence="17">
    <location>
        <begin position="867"/>
        <end position="902"/>
    </location>
</feature>
<evidence type="ECO:0000256" key="1">
    <source>
        <dbReference type="ARBA" id="ARBA00004156"/>
    </source>
</evidence>
<keyword evidence="9" id="KW-0256">Endoplasmic reticulum</keyword>
<dbReference type="PANTHER" id="PTHR13923">
    <property type="entry name" value="SEC31-RELATED PROTEIN"/>
    <property type="match status" value="1"/>
</dbReference>
<feature type="compositionally biased region" description="Polar residues" evidence="17">
    <location>
        <begin position="1057"/>
        <end position="1066"/>
    </location>
</feature>
<feature type="region of interest" description="Disordered" evidence="17">
    <location>
        <begin position="553"/>
        <end position="580"/>
    </location>
</feature>
<keyword evidence="12" id="KW-0472">Membrane</keyword>
<evidence type="ECO:0000256" key="11">
    <source>
        <dbReference type="ARBA" id="ARBA00022927"/>
    </source>
</evidence>
<evidence type="ECO:0000256" key="12">
    <source>
        <dbReference type="ARBA" id="ARBA00023136"/>
    </source>
</evidence>
<dbReference type="GO" id="GO:0015031">
    <property type="term" value="P:protein transport"/>
    <property type="evidence" value="ECO:0007669"/>
    <property type="project" value="UniProtKB-KW"/>
</dbReference>
<feature type="region of interest" description="Disordered" evidence="17">
    <location>
        <begin position="1102"/>
        <end position="1165"/>
    </location>
</feature>
<feature type="repeat" description="WD" evidence="16">
    <location>
        <begin position="288"/>
        <end position="330"/>
    </location>
</feature>
<dbReference type="Gene3D" id="1.25.40.1030">
    <property type="match status" value="1"/>
</dbReference>
<feature type="domain" description="SRA1/Sec31" evidence="18">
    <location>
        <begin position="1135"/>
        <end position="1264"/>
    </location>
</feature>
<comment type="function">
    <text evidence="14">Component of the coat protein complex II (COPII) which promotes the formation of transport vesicles from the endoplasmic reticulum (ER). The coat has two main functions, the physical deformation of the endoplasmic reticulum membrane into vesicles and the selection of cargo molecules.</text>
</comment>
<keyword evidence="8" id="KW-0677">Repeat</keyword>
<evidence type="ECO:0000256" key="15">
    <source>
        <dbReference type="ARBA" id="ARBA00029433"/>
    </source>
</evidence>
<feature type="repeat" description="WD" evidence="16">
    <location>
        <begin position="130"/>
        <end position="172"/>
    </location>
</feature>
<keyword evidence="21" id="KW-1185">Reference proteome</keyword>
<accession>A0A0L0SYN3</accession>
<evidence type="ECO:0000256" key="13">
    <source>
        <dbReference type="ARBA" id="ARBA00023329"/>
    </source>
</evidence>
<dbReference type="SMART" id="SM00320">
    <property type="entry name" value="WD40"/>
    <property type="match status" value="4"/>
</dbReference>
<dbReference type="PANTHER" id="PTHR13923:SF11">
    <property type="entry name" value="SECRETORY 31, ISOFORM D"/>
    <property type="match status" value="1"/>
</dbReference>
<dbReference type="VEuPathDB" id="FungiDB:AMAG_12059"/>
<dbReference type="InterPro" id="IPR024298">
    <property type="entry name" value="Sec16_Sec23-bd"/>
</dbReference>
<dbReference type="InterPro" id="IPR036322">
    <property type="entry name" value="WD40_repeat_dom_sf"/>
</dbReference>
<name>A0A0L0SYN3_ALLM3</name>
<protein>
    <recommendedName>
        <fullName evidence="5">Protein transport protein SEC31</fullName>
    </recommendedName>
    <alternativeName>
        <fullName evidence="4">Protein transport protein sec31</fullName>
    </alternativeName>
</protein>
<evidence type="ECO:0000256" key="17">
    <source>
        <dbReference type="SAM" id="MobiDB-lite"/>
    </source>
</evidence>
<feature type="compositionally biased region" description="Pro residues" evidence="17">
    <location>
        <begin position="1068"/>
        <end position="1077"/>
    </location>
</feature>
<keyword evidence="11" id="KW-0653">Protein transport</keyword>
<dbReference type="Pfam" id="PF00400">
    <property type="entry name" value="WD40"/>
    <property type="match status" value="1"/>
</dbReference>
<dbReference type="GO" id="GO:0007029">
    <property type="term" value="P:endoplasmic reticulum organization"/>
    <property type="evidence" value="ECO:0007669"/>
    <property type="project" value="TreeGrafter"/>
</dbReference>
<dbReference type="InterPro" id="IPR001680">
    <property type="entry name" value="WD40_rpt"/>
</dbReference>
<evidence type="ECO:0000256" key="4">
    <source>
        <dbReference type="ARBA" id="ARBA00013507"/>
    </source>
</evidence>
<feature type="region of interest" description="Disordered" evidence="17">
    <location>
        <begin position="985"/>
        <end position="1089"/>
    </location>
</feature>
<sequence>MTRKTLSRTATLTWSPAFPHLSSFPQYIATGSVAGALDASFSSQSALELFEVPFDDSHELRPVASVPSSARFNRLAWTNFCTDAAPNGILAAGLENGELALYNPHALLHGPDGSADDVDATRPDPVLFRSTSHTAAVRGLDFNAIQPNLLGTGAGEGEILIWDMNNPATPYSPGPTKSPRLAGSEVNCLAWNRSVPHILATSSSNGITVVWDLKNRREVFSLAAPTSAPGGMWNAAGSNAAAGGRRQGVVVAWHPDVPTQFVTALEDDANPVILMWDLRNATAPLRTMQGHTKGILSVAWCPKDSDLLLSCGKDNRTLCWNPAQGEIIGELPHANNWCFDVQWCARNPDLLSVASFDGSVTVQSLLPSEPAPPASPTTVANDPFAAITPAATSVASTIALKQPPKWMRRPCSVAFGFGGRLVHVTAKNQSQVVVKQITGKFAAQATELQQALAGNTQAKLAQTRVEEEANPKRKLTWTVIQSLFESEQGRTTLVRLLDEELRAHQVALVPPYTSPEDAAAAAAAADAAAAAAAADSAAALAAAFDGIDGVTAPVEGGESAEGEDKKPAEAPAVTEEAKTAAPTALAIPADATDADDGTLIQAVLHGDYTEAVHAALAQHRFSEALILAACGGHDLFVKTRDAYLARHPAALHALIATVVAGRWNNLLVTQFDWRQILIVVLTYCKGDELIDLAGKLGDQLLQRGEELGAVISFLLSGRLEQLVQIWSQHMADDTVSSPVLQAAATWGPKCDERAQLLHHVIEQTSLVMAAVGVSQLPKALLSVFAEYANVVALAGDLPVAWKYLTQLPASPAAEGVPERTCTAIQLLKHRVHGALPRASQVADAPALPYEVVDVNGPLLAPALEPVPEPVQQQQQPVAAPQQQQQAYPGAPQTSYYGNGYNPYAPPAPAAQQPPVNPYAPPVPVAQPGPYGVVPPQPYNPYATAAPPAPPTPVGGAGFMVPPPTAATVPTPNPYANMGAMAGALPNAPIPPPPRNATPPAPHSGWNDAPPAAARTLTPATKPLAPPPAPVPAPFPNANGGAYNPYANAAQGPYGAPQTPTHASVQTMPLPPPPPATAAPPHAAFAPQQASPVHHLLAAAAAGRGNVASPPSTHTCREQPQQGYAGVPPPMGGMPHPPSAAPAPRPPSAAPPAAAAAAAAPPAGDRSRITAENMPVFTVLNNALQRAKAGSAPAQRRLVEDVDRRMNQLFDALNAGTLADGVVAALHTYARAVEQRDWATAVRVHQELSVSQFDAWMIGLKRLVDLVAKMP</sequence>
<dbReference type="InterPro" id="IPR009917">
    <property type="entry name" value="SRA1/Sec31"/>
</dbReference>
<dbReference type="InterPro" id="IPR040251">
    <property type="entry name" value="SEC31-like"/>
</dbReference>
<evidence type="ECO:0000313" key="21">
    <source>
        <dbReference type="Proteomes" id="UP000054350"/>
    </source>
</evidence>
<feature type="domain" description="Sec16 Sec23-binding" evidence="19">
    <location>
        <begin position="601"/>
        <end position="808"/>
    </location>
</feature>
<dbReference type="Pfam" id="PF07304">
    <property type="entry name" value="SRA1"/>
    <property type="match status" value="1"/>
</dbReference>
<feature type="compositionally biased region" description="Pro residues" evidence="17">
    <location>
        <begin position="987"/>
        <end position="1001"/>
    </location>
</feature>
<keyword evidence="7 16" id="KW-0853">WD repeat</keyword>
<feature type="compositionally biased region" description="Polar residues" evidence="17">
    <location>
        <begin position="1110"/>
        <end position="1121"/>
    </location>
</feature>
<proteinExistence type="inferred from homology"/>
<dbReference type="eggNOG" id="KOG0307">
    <property type="taxonomic scope" value="Eukaryota"/>
</dbReference>
<feature type="compositionally biased region" description="Low complexity" evidence="17">
    <location>
        <begin position="569"/>
        <end position="580"/>
    </location>
</feature>
<dbReference type="OMA" id="WLERPCG"/>
<dbReference type="Gene3D" id="1.20.940.10">
    <property type="entry name" value="Functional domain of the splicing factor Prp18"/>
    <property type="match status" value="1"/>
</dbReference>
<dbReference type="GO" id="GO:0030127">
    <property type="term" value="C:COPII vesicle coat"/>
    <property type="evidence" value="ECO:0007669"/>
    <property type="project" value="TreeGrafter"/>
</dbReference>
<dbReference type="Gene3D" id="2.130.10.10">
    <property type="entry name" value="YVTN repeat-like/Quinoprotein amine dehydrogenase"/>
    <property type="match status" value="1"/>
</dbReference>
<dbReference type="AlphaFoldDB" id="A0A0L0SYN3"/>
<evidence type="ECO:0000256" key="8">
    <source>
        <dbReference type="ARBA" id="ARBA00022737"/>
    </source>
</evidence>
<dbReference type="GO" id="GO:0005789">
    <property type="term" value="C:endoplasmic reticulum membrane"/>
    <property type="evidence" value="ECO:0007669"/>
    <property type="project" value="UniProtKB-SubCell"/>
</dbReference>
<feature type="compositionally biased region" description="Pro residues" evidence="17">
    <location>
        <begin position="1126"/>
        <end position="1149"/>
    </location>
</feature>
<reference evidence="20 21" key="1">
    <citation type="submission" date="2009-11" db="EMBL/GenBank/DDBJ databases">
        <title>Annotation of Allomyces macrogynus ATCC 38327.</title>
        <authorList>
            <consortium name="The Broad Institute Genome Sequencing Platform"/>
            <person name="Russ C."/>
            <person name="Cuomo C."/>
            <person name="Burger G."/>
            <person name="Gray M.W."/>
            <person name="Holland P.W.H."/>
            <person name="King N."/>
            <person name="Lang F.B.F."/>
            <person name="Roger A.J."/>
            <person name="Ruiz-Trillo I."/>
            <person name="Young S.K."/>
            <person name="Zeng Q."/>
            <person name="Gargeya S."/>
            <person name="Fitzgerald M."/>
            <person name="Haas B."/>
            <person name="Abouelleil A."/>
            <person name="Alvarado L."/>
            <person name="Arachchi H.M."/>
            <person name="Berlin A."/>
            <person name="Chapman S.B."/>
            <person name="Gearin G."/>
            <person name="Goldberg J."/>
            <person name="Griggs A."/>
            <person name="Gujja S."/>
            <person name="Hansen M."/>
            <person name="Heiman D."/>
            <person name="Howarth C."/>
            <person name="Larimer J."/>
            <person name="Lui A."/>
            <person name="MacDonald P.J.P."/>
            <person name="McCowen C."/>
            <person name="Montmayeur A."/>
            <person name="Murphy C."/>
            <person name="Neiman D."/>
            <person name="Pearson M."/>
            <person name="Priest M."/>
            <person name="Roberts A."/>
            <person name="Saif S."/>
            <person name="Shea T."/>
            <person name="Sisk P."/>
            <person name="Stolte C."/>
            <person name="Sykes S."/>
            <person name="Wortman J."/>
            <person name="Nusbaum C."/>
            <person name="Birren B."/>
        </authorList>
    </citation>
    <scope>NUCLEOTIDE SEQUENCE [LARGE SCALE GENOMIC DNA]</scope>
    <source>
        <strain evidence="20 21">ATCC 38327</strain>
    </source>
</reference>
<feature type="compositionally biased region" description="Low complexity" evidence="17">
    <location>
        <begin position="1035"/>
        <end position="1053"/>
    </location>
</feature>
<feature type="compositionally biased region" description="Pro residues" evidence="17">
    <location>
        <begin position="1023"/>
        <end position="1034"/>
    </location>
</feature>
<dbReference type="GO" id="GO:0005198">
    <property type="term" value="F:structural molecule activity"/>
    <property type="evidence" value="ECO:0007669"/>
    <property type="project" value="TreeGrafter"/>
</dbReference>
<dbReference type="OrthoDB" id="542917at2759"/>
<dbReference type="GO" id="GO:0070971">
    <property type="term" value="C:endoplasmic reticulum exit site"/>
    <property type="evidence" value="ECO:0007669"/>
    <property type="project" value="TreeGrafter"/>
</dbReference>
<evidence type="ECO:0000259" key="19">
    <source>
        <dbReference type="Pfam" id="PF12931"/>
    </source>
</evidence>
<dbReference type="SUPFAM" id="SSF50978">
    <property type="entry name" value="WD40 repeat-like"/>
    <property type="match status" value="1"/>
</dbReference>
<dbReference type="Proteomes" id="UP000054350">
    <property type="component" value="Unassembled WGS sequence"/>
</dbReference>
<dbReference type="InterPro" id="IPR015943">
    <property type="entry name" value="WD40/YVTN_repeat-like_dom_sf"/>
</dbReference>
<keyword evidence="13" id="KW-0968">Cytoplasmic vesicle</keyword>
<dbReference type="EMBL" id="GG745353">
    <property type="protein sequence ID" value="KNE67606.1"/>
    <property type="molecule type" value="Genomic_DNA"/>
</dbReference>
<evidence type="ECO:0000256" key="3">
    <source>
        <dbReference type="ARBA" id="ARBA00009358"/>
    </source>
</evidence>
<organism evidence="20 21">
    <name type="scientific">Allomyces macrogynus (strain ATCC 38327)</name>
    <name type="common">Allomyces javanicus var. macrogynus</name>
    <dbReference type="NCBI Taxonomy" id="578462"/>
    <lineage>
        <taxon>Eukaryota</taxon>
        <taxon>Fungi</taxon>
        <taxon>Fungi incertae sedis</taxon>
        <taxon>Blastocladiomycota</taxon>
        <taxon>Blastocladiomycetes</taxon>
        <taxon>Blastocladiales</taxon>
        <taxon>Blastocladiaceae</taxon>
        <taxon>Allomyces</taxon>
    </lineage>
</organism>
<gene>
    <name evidence="20" type="ORF">AMAG_12059</name>
</gene>
<feature type="compositionally biased region" description="Low complexity" evidence="17">
    <location>
        <begin position="1078"/>
        <end position="1089"/>
    </location>
</feature>
<feature type="region of interest" description="Disordered" evidence="17">
    <location>
        <begin position="867"/>
        <end position="921"/>
    </location>
</feature>
<keyword evidence="10" id="KW-0931">ER-Golgi transport</keyword>
<evidence type="ECO:0000256" key="5">
    <source>
        <dbReference type="ARBA" id="ARBA00021236"/>
    </source>
</evidence>